<reference evidence="8 9" key="1">
    <citation type="submission" date="2018-09" db="EMBL/GenBank/DDBJ databases">
        <title>Discovery and Ecogenomic Context for Candidatus Cryosericales, a Global Caldiserica Order Active in Thawing Permafrost.</title>
        <authorList>
            <person name="Martinez M.A."/>
            <person name="Woodcroft B.J."/>
            <person name="Ignacio Espinoza J.C."/>
            <person name="Zayed A."/>
            <person name="Singleton C.M."/>
            <person name="Boyd J."/>
            <person name="Li Y.-F."/>
            <person name="Purvine S."/>
            <person name="Maughan H."/>
            <person name="Hodgkins S.B."/>
            <person name="Anderson D."/>
            <person name="Sederholm M."/>
            <person name="Temperton B."/>
            <person name="Saleska S.R."/>
            <person name="Tyson G.W."/>
            <person name="Rich V.I."/>
        </authorList>
    </citation>
    <scope>NUCLEOTIDE SEQUENCE [LARGE SCALE GENOMIC DNA]</scope>
    <source>
        <strain evidence="8 9">SMC7</strain>
    </source>
</reference>
<dbReference type="InterPro" id="IPR003356">
    <property type="entry name" value="DNA_methylase_A-5"/>
</dbReference>
<evidence type="ECO:0000256" key="4">
    <source>
        <dbReference type="ARBA" id="ARBA00022679"/>
    </source>
</evidence>
<dbReference type="Gene3D" id="3.40.50.150">
    <property type="entry name" value="Vaccinia Virus protein VP39"/>
    <property type="match status" value="1"/>
</dbReference>
<dbReference type="PANTHER" id="PTHR33841:SF1">
    <property type="entry name" value="DNA METHYLTRANSFERASE A"/>
    <property type="match status" value="1"/>
</dbReference>
<keyword evidence="3 8" id="KW-0489">Methyltransferase</keyword>
<dbReference type="GO" id="GO:0008170">
    <property type="term" value="F:N-methyltransferase activity"/>
    <property type="evidence" value="ECO:0007669"/>
    <property type="project" value="InterPro"/>
</dbReference>
<feature type="domain" description="Type ISP restriction-modification enzyme LLaBIII C-terminal specificity" evidence="7">
    <location>
        <begin position="678"/>
        <end position="1030"/>
    </location>
</feature>
<feature type="domain" description="DNA methylase adenine-specific" evidence="6">
    <location>
        <begin position="304"/>
        <end position="494"/>
    </location>
</feature>
<dbReference type="Pfam" id="PF18135">
    <property type="entry name" value="Type_ISP_C"/>
    <property type="match status" value="1"/>
</dbReference>
<protein>
    <recommendedName>
        <fullName evidence="2">site-specific DNA-methyltransferase (adenine-specific)</fullName>
        <ecNumber evidence="2">2.1.1.72</ecNumber>
    </recommendedName>
</protein>
<dbReference type="GO" id="GO:0009007">
    <property type="term" value="F:site-specific DNA-methyltransferase (adenine-specific) activity"/>
    <property type="evidence" value="ECO:0007669"/>
    <property type="project" value="UniProtKB-EC"/>
</dbReference>
<dbReference type="AlphaFoldDB" id="A0A398D574"/>
<organism evidence="8 9">
    <name type="scientific">Candidatus Cryosericum terrychapinii</name>
    <dbReference type="NCBI Taxonomy" id="2290919"/>
    <lineage>
        <taxon>Bacteria</taxon>
        <taxon>Pseudomonadati</taxon>
        <taxon>Caldisericota/Cryosericota group</taxon>
        <taxon>Candidatus Cryosericota</taxon>
        <taxon>Candidatus Cryosericia</taxon>
        <taxon>Candidatus Cryosericales</taxon>
        <taxon>Candidatus Cryosericaceae</taxon>
        <taxon>Candidatus Cryosericum</taxon>
    </lineage>
</organism>
<dbReference type="InterPro" id="IPR050953">
    <property type="entry name" value="N4_N6_ade-DNA_methylase"/>
</dbReference>
<evidence type="ECO:0000259" key="6">
    <source>
        <dbReference type="Pfam" id="PF02384"/>
    </source>
</evidence>
<evidence type="ECO:0000256" key="3">
    <source>
        <dbReference type="ARBA" id="ARBA00022603"/>
    </source>
</evidence>
<dbReference type="RefSeq" id="WP_119088524.1">
    <property type="nucleotide sequence ID" value="NZ_QXIS01000006.1"/>
</dbReference>
<evidence type="ECO:0000256" key="5">
    <source>
        <dbReference type="ARBA" id="ARBA00047942"/>
    </source>
</evidence>
<evidence type="ECO:0000313" key="9">
    <source>
        <dbReference type="Proteomes" id="UP000266328"/>
    </source>
</evidence>
<proteinExistence type="inferred from homology"/>
<evidence type="ECO:0000313" key="8">
    <source>
        <dbReference type="EMBL" id="RIE06621.1"/>
    </source>
</evidence>
<dbReference type="GO" id="GO:0032259">
    <property type="term" value="P:methylation"/>
    <property type="evidence" value="ECO:0007669"/>
    <property type="project" value="UniProtKB-KW"/>
</dbReference>
<dbReference type="Proteomes" id="UP000266328">
    <property type="component" value="Unassembled WGS sequence"/>
</dbReference>
<dbReference type="EMBL" id="QXIS01000006">
    <property type="protein sequence ID" value="RIE06621.1"/>
    <property type="molecule type" value="Genomic_DNA"/>
</dbReference>
<name>A0A398D574_9BACT</name>
<evidence type="ECO:0000256" key="2">
    <source>
        <dbReference type="ARBA" id="ARBA00011900"/>
    </source>
</evidence>
<comment type="catalytic activity">
    <reaction evidence="5">
        <text>a 2'-deoxyadenosine in DNA + S-adenosyl-L-methionine = an N(6)-methyl-2'-deoxyadenosine in DNA + S-adenosyl-L-homocysteine + H(+)</text>
        <dbReference type="Rhea" id="RHEA:15197"/>
        <dbReference type="Rhea" id="RHEA-COMP:12418"/>
        <dbReference type="Rhea" id="RHEA-COMP:12419"/>
        <dbReference type="ChEBI" id="CHEBI:15378"/>
        <dbReference type="ChEBI" id="CHEBI:57856"/>
        <dbReference type="ChEBI" id="CHEBI:59789"/>
        <dbReference type="ChEBI" id="CHEBI:90615"/>
        <dbReference type="ChEBI" id="CHEBI:90616"/>
        <dbReference type="EC" id="2.1.1.72"/>
    </reaction>
</comment>
<dbReference type="OrthoDB" id="9759819at2"/>
<gene>
    <name evidence="8" type="ORF">SMC7_01020</name>
</gene>
<evidence type="ECO:0000259" key="7">
    <source>
        <dbReference type="Pfam" id="PF18135"/>
    </source>
</evidence>
<comment type="caution">
    <text evidence="8">The sequence shown here is derived from an EMBL/GenBank/DDBJ whole genome shotgun (WGS) entry which is preliminary data.</text>
</comment>
<dbReference type="EC" id="2.1.1.72" evidence="2"/>
<evidence type="ECO:0000256" key="1">
    <source>
        <dbReference type="ARBA" id="ARBA00006594"/>
    </source>
</evidence>
<dbReference type="GO" id="GO:0003677">
    <property type="term" value="F:DNA binding"/>
    <property type="evidence" value="ECO:0007669"/>
    <property type="project" value="InterPro"/>
</dbReference>
<keyword evidence="9" id="KW-1185">Reference proteome</keyword>
<sequence>MTFRASVERYLGAVAQQYHRGDAREESYYDVLKQLWEELGSQLSSAHATLTVLPRQTEAGNPDMRVWSGQQHITGYIEAKEPGVTNLDHVEVSEQLKRYRAAFPNVIVTNFLEFRLYRFGQPMGQPVTIGSLQALQAGMKVPLQHEEQFRELVERFFDFQLPRAYTAQTLAVALADRTRFLQQQVLAQLVDDEDHKLNSELVNLLAEFKQVLMSDLTSDTFADLYAQTITYGLFAARMRVTGTFTRETALNGIPATIGILRKLFKYISIGDTPERLRVIIDDIADVLAVADTDTVFKGYGKNGRDPVADFYETFLGEYDPAKRKQHGVYYTPQPVVSYIVRSVDQILRDSFGKPDGLADPSVTVLDPAAGTMTFPATAVRLAAETYKAKYGDGSLDSWIKGHVLRDFYAFELMMAPYAIGHLRMGTLLTELGYTMSTDDRFKLYLTNTLDVSTAEQNPIPGLSPLADESHMAEAVKTTQPVLVIMGNPPYSGTSSNKGAWISALIDDYKKVDGKPLDEKNPKWLQDDYVKFIRFAQWKIDQAGEGVLGFITNHSYLDNPTFRGMRQSLMASFDQLHILNLHGNSLKKEQCPDGSKDENVFDIMQGVAIILAVKRNGVPKGIWYSDLWGSRDAKYTVLSNDQMTQTAWQELTPRGDMYLFVPQDATLAAEYEQWPKVTEIFPVSSVGIVTARDELTIQFTPEQVWQTVNRFISMPPEEAREAFHLGKDAQDWKVQLAQDDIRRSGPKLENVVPVLYRPLDIRYTYYTGQSRGFICRPRAEVMRNMLRPNTALVVPRQCKEQPGAFACSSIAGHKTVDAYDINYLFPLYCYDTSLSADIDAIENISATGTHRLANLGPAVAANVAKDLGFIMTSDGHGDLAHGSMGPEDLFAYIYAVLYSPAYRTRYAEFLKADFPRIPFTKDRDTFLKLAGLGQQLIDLHLMRSPELDNPISRFCGKGDSAVTKVEYDADRGRVAINPTQYFDSVTPELWTYQIGGYQALAKWLKDRKGRFLTSADTIHYSRIATALSDTVKLQEQINRILGRTLGETAHV</sequence>
<keyword evidence="4 8" id="KW-0808">Transferase</keyword>
<dbReference type="PRINTS" id="PR00507">
    <property type="entry name" value="N12N6MTFRASE"/>
</dbReference>
<comment type="similarity">
    <text evidence="1">Belongs to the N(4)/N(6)-methyltransferase family.</text>
</comment>
<dbReference type="InterPro" id="IPR041635">
    <property type="entry name" value="Type_ISP_LLaBIII_C"/>
</dbReference>
<dbReference type="Pfam" id="PF02384">
    <property type="entry name" value="N6_Mtase"/>
    <property type="match status" value="1"/>
</dbReference>
<dbReference type="InterPro" id="IPR029063">
    <property type="entry name" value="SAM-dependent_MTases_sf"/>
</dbReference>
<dbReference type="SUPFAM" id="SSF53335">
    <property type="entry name" value="S-adenosyl-L-methionine-dependent methyltransferases"/>
    <property type="match status" value="1"/>
</dbReference>
<accession>A0A398D574</accession>
<dbReference type="PANTHER" id="PTHR33841">
    <property type="entry name" value="DNA METHYLTRANSFERASE YEEA-RELATED"/>
    <property type="match status" value="1"/>
</dbReference>